<comment type="caution">
    <text evidence="2">The sequence shown here is derived from an EMBL/GenBank/DDBJ whole genome shotgun (WGS) entry which is preliminary data.</text>
</comment>
<reference evidence="2 3" key="1">
    <citation type="submission" date="2017-08" db="EMBL/GenBank/DDBJ databases">
        <title>Infants hospitalized years apart are colonized by the same room-sourced microbial strains.</title>
        <authorList>
            <person name="Brooks B."/>
            <person name="Olm M.R."/>
            <person name="Firek B.A."/>
            <person name="Baker R."/>
            <person name="Thomas B.C."/>
            <person name="Morowitz M.J."/>
            <person name="Banfield J.F."/>
        </authorList>
    </citation>
    <scope>NUCLEOTIDE SEQUENCE [LARGE SCALE GENOMIC DNA]</scope>
    <source>
        <strain evidence="2">S2_005_002_R2_33</strain>
    </source>
</reference>
<feature type="transmembrane region" description="Helical" evidence="1">
    <location>
        <begin position="56"/>
        <end position="76"/>
    </location>
</feature>
<name>A0A2W5NTL3_9SPHN</name>
<dbReference type="InterPro" id="IPR052712">
    <property type="entry name" value="Acid_resist_chaperone_HdeD"/>
</dbReference>
<evidence type="ECO:0000313" key="3">
    <source>
        <dbReference type="Proteomes" id="UP000249082"/>
    </source>
</evidence>
<dbReference type="Proteomes" id="UP000249082">
    <property type="component" value="Unassembled WGS sequence"/>
</dbReference>
<organism evidence="2 3">
    <name type="scientific">Novosphingobium pentaromativorans</name>
    <dbReference type="NCBI Taxonomy" id="205844"/>
    <lineage>
        <taxon>Bacteria</taxon>
        <taxon>Pseudomonadati</taxon>
        <taxon>Pseudomonadota</taxon>
        <taxon>Alphaproteobacteria</taxon>
        <taxon>Sphingomonadales</taxon>
        <taxon>Sphingomonadaceae</taxon>
        <taxon>Novosphingobium</taxon>
    </lineage>
</organism>
<dbReference type="PANTHER" id="PTHR34989:SF1">
    <property type="entry name" value="PROTEIN HDED"/>
    <property type="match status" value="1"/>
</dbReference>
<dbReference type="PANTHER" id="PTHR34989">
    <property type="entry name" value="PROTEIN HDED"/>
    <property type="match status" value="1"/>
</dbReference>
<evidence type="ECO:0000313" key="2">
    <source>
        <dbReference type="EMBL" id="PZQ56912.1"/>
    </source>
</evidence>
<accession>A0A2W5NTL3</accession>
<dbReference type="AlphaFoldDB" id="A0A2W5NTL3"/>
<dbReference type="Pfam" id="PF03729">
    <property type="entry name" value="DUF308"/>
    <property type="match status" value="1"/>
</dbReference>
<feature type="transmembrane region" description="Helical" evidence="1">
    <location>
        <begin position="142"/>
        <end position="161"/>
    </location>
</feature>
<sequence>MTRTEMDPLLEPHVENDPLVSSLAQASGKAWGWVLAYGILLLLIALIVIANPLVAGVATGLLIGVVLVIYGIAAVASGWTSLSQRARWVEVLLGLLAIVAGIFAVLNPVAGALSLVWAIGAWLTVSGGFQIAFALKSRHDKGWRLFLGVLDVVLGLILLFSNPATGLAFLAVIIMISLVVRGVFLIMLALSLRKLAR</sequence>
<dbReference type="GO" id="GO:0005886">
    <property type="term" value="C:plasma membrane"/>
    <property type="evidence" value="ECO:0007669"/>
    <property type="project" value="TreeGrafter"/>
</dbReference>
<feature type="transmembrane region" description="Helical" evidence="1">
    <location>
        <begin position="167"/>
        <end position="192"/>
    </location>
</feature>
<protein>
    <submittedName>
        <fullName evidence="2">HdeD family acid-resistance protein</fullName>
    </submittedName>
</protein>
<gene>
    <name evidence="2" type="ORF">DI555_01940</name>
</gene>
<dbReference type="InterPro" id="IPR005325">
    <property type="entry name" value="DUF308_memb"/>
</dbReference>
<feature type="transmembrane region" description="Helical" evidence="1">
    <location>
        <begin position="88"/>
        <end position="106"/>
    </location>
</feature>
<evidence type="ECO:0000256" key="1">
    <source>
        <dbReference type="SAM" id="Phobius"/>
    </source>
</evidence>
<dbReference type="EMBL" id="QFPX01000002">
    <property type="protein sequence ID" value="PZQ56912.1"/>
    <property type="molecule type" value="Genomic_DNA"/>
</dbReference>
<keyword evidence="1" id="KW-0812">Transmembrane</keyword>
<keyword evidence="1" id="KW-1133">Transmembrane helix</keyword>
<feature type="transmembrane region" description="Helical" evidence="1">
    <location>
        <begin position="112"/>
        <end position="135"/>
    </location>
</feature>
<keyword evidence="1" id="KW-0472">Membrane</keyword>
<proteinExistence type="predicted"/>
<feature type="transmembrane region" description="Helical" evidence="1">
    <location>
        <begin position="30"/>
        <end position="50"/>
    </location>
</feature>